<dbReference type="EMBL" id="JANUAU010000016">
    <property type="protein sequence ID" value="MCS3679284.1"/>
    <property type="molecule type" value="Genomic_DNA"/>
</dbReference>
<accession>A0A9X2Q2L0</accession>
<dbReference type="RefSeq" id="WP_259081094.1">
    <property type="nucleotide sequence ID" value="NZ_JANUAU010000016.1"/>
</dbReference>
<evidence type="ECO:0000313" key="2">
    <source>
        <dbReference type="Proteomes" id="UP001155027"/>
    </source>
</evidence>
<sequence length="94" mass="10995">MDRSIRRRRPRGASVDVNLLRTVLHPDIIPENVRLVFFPPHSSEQEQIDALSQERLDKLHERAAQQAEQEVPNRSKSVKQSVTLQRMKTLWESL</sequence>
<proteinExistence type="predicted"/>
<protein>
    <submittedName>
        <fullName evidence="1">Uncharacterized protein</fullName>
    </submittedName>
</protein>
<comment type="caution">
    <text evidence="1">The sequence shown here is derived from an EMBL/GenBank/DDBJ whole genome shotgun (WGS) entry which is preliminary data.</text>
</comment>
<reference evidence="1" key="1">
    <citation type="submission" date="2022-08" db="EMBL/GenBank/DDBJ databases">
        <title>Genomic Encyclopedia of Type Strains, Phase V (KMG-V): Genome sequencing to study the core and pangenomes of soil and plant-associated prokaryotes.</title>
        <authorList>
            <person name="Whitman W."/>
        </authorList>
    </citation>
    <scope>NUCLEOTIDE SEQUENCE</scope>
    <source>
        <strain evidence="1">0</strain>
    </source>
</reference>
<dbReference type="AlphaFoldDB" id="A0A9X2Q2L0"/>
<gene>
    <name evidence="1" type="ORF">GGP71_003234</name>
</gene>
<dbReference type="Proteomes" id="UP001155027">
    <property type="component" value="Unassembled WGS sequence"/>
</dbReference>
<evidence type="ECO:0000313" key="1">
    <source>
        <dbReference type="EMBL" id="MCS3679284.1"/>
    </source>
</evidence>
<name>A0A9X2Q2L0_9BACT</name>
<organism evidence="1 2">
    <name type="scientific">Salinibacter ruber</name>
    <dbReference type="NCBI Taxonomy" id="146919"/>
    <lineage>
        <taxon>Bacteria</taxon>
        <taxon>Pseudomonadati</taxon>
        <taxon>Rhodothermota</taxon>
        <taxon>Rhodothermia</taxon>
        <taxon>Rhodothermales</taxon>
        <taxon>Salinibacteraceae</taxon>
        <taxon>Salinibacter</taxon>
    </lineage>
</organism>